<dbReference type="PANTHER" id="PTHR43252:SF7">
    <property type="entry name" value="TRANSCRIPTIONAL REGULATOR YQJI"/>
    <property type="match status" value="1"/>
</dbReference>
<evidence type="ECO:0000256" key="1">
    <source>
        <dbReference type="SAM" id="MobiDB-lite"/>
    </source>
</evidence>
<dbReference type="RefSeq" id="WP_058849617.1">
    <property type="nucleotide sequence ID" value="NZ_LOCL01000039.1"/>
</dbReference>
<dbReference type="Gene3D" id="1.10.10.10">
    <property type="entry name" value="Winged helix-like DNA-binding domain superfamily/Winged helix DNA-binding domain"/>
    <property type="match status" value="1"/>
</dbReference>
<proteinExistence type="predicted"/>
<dbReference type="OrthoDB" id="9814826at2"/>
<feature type="domain" description="Transcription regulator PadR N-terminal" evidence="2">
    <location>
        <begin position="14"/>
        <end position="82"/>
    </location>
</feature>
<dbReference type="EMBL" id="LOCL01000039">
    <property type="protein sequence ID" value="KUF16134.1"/>
    <property type="molecule type" value="Genomic_DNA"/>
</dbReference>
<dbReference type="SUPFAM" id="SSF46785">
    <property type="entry name" value="Winged helix' DNA-binding domain"/>
    <property type="match status" value="1"/>
</dbReference>
<comment type="caution">
    <text evidence="3">The sequence shown here is derived from an EMBL/GenBank/DDBJ whole genome shotgun (WGS) entry which is preliminary data.</text>
</comment>
<evidence type="ECO:0000313" key="3">
    <source>
        <dbReference type="EMBL" id="KUF16134.1"/>
    </source>
</evidence>
<evidence type="ECO:0000313" key="4">
    <source>
        <dbReference type="Proteomes" id="UP000054804"/>
    </source>
</evidence>
<dbReference type="PANTHER" id="PTHR43252">
    <property type="entry name" value="TRANSCRIPTIONAL REGULATOR YQJI"/>
    <property type="match status" value="1"/>
</dbReference>
<dbReference type="Proteomes" id="UP000054804">
    <property type="component" value="Unassembled WGS sequence"/>
</dbReference>
<dbReference type="InterPro" id="IPR005149">
    <property type="entry name" value="Tscrpt_reg_PadR_N"/>
</dbReference>
<feature type="region of interest" description="Disordered" evidence="1">
    <location>
        <begin position="173"/>
        <end position="209"/>
    </location>
</feature>
<protein>
    <submittedName>
        <fullName evidence="3">PadR family transcriptional regulator</fullName>
    </submittedName>
</protein>
<organism evidence="3 4">
    <name type="scientific">Streptomyces silvensis</name>
    <dbReference type="NCBI Taxonomy" id="1765722"/>
    <lineage>
        <taxon>Bacteria</taxon>
        <taxon>Bacillati</taxon>
        <taxon>Actinomycetota</taxon>
        <taxon>Actinomycetes</taxon>
        <taxon>Kitasatosporales</taxon>
        <taxon>Streptomycetaceae</taxon>
        <taxon>Streptomyces</taxon>
    </lineage>
</organism>
<feature type="region of interest" description="Disordered" evidence="1">
    <location>
        <begin position="256"/>
        <end position="363"/>
    </location>
</feature>
<dbReference type="Pfam" id="PF03551">
    <property type="entry name" value="PadR"/>
    <property type="match status" value="1"/>
</dbReference>
<feature type="compositionally biased region" description="Basic and acidic residues" evidence="1">
    <location>
        <begin position="173"/>
        <end position="203"/>
    </location>
</feature>
<reference evidence="3 4" key="1">
    <citation type="submission" date="2015-12" db="EMBL/GenBank/DDBJ databases">
        <title>Draft genome sequence of Streptomyces silvensis ATCC 53525, a producer of novel hormone antagonists.</title>
        <authorList>
            <person name="Johnston C.W."/>
            <person name="Li Y."/>
            <person name="Magarvey N.A."/>
        </authorList>
    </citation>
    <scope>NUCLEOTIDE SEQUENCE [LARGE SCALE GENOMIC DNA]</scope>
    <source>
        <strain evidence="3 4">ATCC 53525</strain>
    </source>
</reference>
<keyword evidence="4" id="KW-1185">Reference proteome</keyword>
<gene>
    <name evidence="3" type="ORF">AT728_17405</name>
</gene>
<feature type="compositionally biased region" description="Basic and acidic residues" evidence="1">
    <location>
        <begin position="326"/>
        <end position="339"/>
    </location>
</feature>
<evidence type="ECO:0000259" key="2">
    <source>
        <dbReference type="Pfam" id="PF03551"/>
    </source>
</evidence>
<dbReference type="InterPro" id="IPR011991">
    <property type="entry name" value="ArsR-like_HTH"/>
</dbReference>
<dbReference type="InterPro" id="IPR036390">
    <property type="entry name" value="WH_DNA-bd_sf"/>
</dbReference>
<accession>A0A0W7WZY8</accession>
<dbReference type="AlphaFoldDB" id="A0A0W7WZY8"/>
<name>A0A0W7WZY8_9ACTN</name>
<dbReference type="InterPro" id="IPR036388">
    <property type="entry name" value="WH-like_DNA-bd_sf"/>
</dbReference>
<dbReference type="CDD" id="cd00090">
    <property type="entry name" value="HTH_ARSR"/>
    <property type="match status" value="1"/>
</dbReference>
<dbReference type="STRING" id="1765722.AT728_17405"/>
<sequence length="439" mass="47986">MSPVFAHGRLRLYLLKLLDEAPRHGYEVIRLLEERFEGLYAPSAGTVYPRLAKLEAEGLVTHTTEGGRKVYAITDAGRAELADRRGELADLELEIRESVAGLAAEIREGVQGVAGELRREMRAAAQEARAEGDCGAGLGSGFPNASDFLDGSWTDGDGWRQAKEEFRRARKEWKEQARRAKDESRRAREEAQRARRQAKDAQEQVRAQAQEELQRMAKLVQEQVQVHFSRGDWPTGVHEGLAELAKEFGDLGKHFGKEFGKDFGFGTSEATSRGKGSGGKSPGENAPPEDADVPSGTEAAGGTRTAGKRPSEEATAGEAPAEEPTSDEKRPEEGKDFRNSPEPNDSGAETAGPGPVFTAKRDEVPVEYVPDWADEDSTGAPGRDLDRLLDRFRDDIRDAARDHGVSEEQLREARRHLAEAAAHIAVVLHAPKRPKGSTP</sequence>
<feature type="compositionally biased region" description="Low complexity" evidence="1">
    <location>
        <begin position="296"/>
        <end position="305"/>
    </location>
</feature>